<evidence type="ECO:0000313" key="5">
    <source>
        <dbReference type="Proteomes" id="UP001595772"/>
    </source>
</evidence>
<feature type="transmembrane region" description="Helical" evidence="3">
    <location>
        <begin position="12"/>
        <end position="33"/>
    </location>
</feature>
<keyword evidence="3" id="KW-0472">Membrane</keyword>
<comment type="caution">
    <text evidence="4">The sequence shown here is derived from an EMBL/GenBank/DDBJ whole genome shotgun (WGS) entry which is preliminary data.</text>
</comment>
<evidence type="ECO:0000313" key="4">
    <source>
        <dbReference type="EMBL" id="MFC4022801.1"/>
    </source>
</evidence>
<sequence>MQKNNGFTLIEVLIASSILFTTVAVFIPLSFLVDAEQKLLSDRRQLASILHDELQHVIWDTPGELPLKYTETVNSIHARFEFNIEQEFIKGCV</sequence>
<dbReference type="Pfam" id="PF07963">
    <property type="entry name" value="N_methyl"/>
    <property type="match status" value="1"/>
</dbReference>
<dbReference type="NCBIfam" id="TIGR02532">
    <property type="entry name" value="IV_pilin_GFxxxE"/>
    <property type="match status" value="1"/>
</dbReference>
<reference evidence="5" key="1">
    <citation type="journal article" date="2019" name="Int. J. Syst. Evol. Microbiol.">
        <title>The Global Catalogue of Microorganisms (GCM) 10K type strain sequencing project: providing services to taxonomists for standard genome sequencing and annotation.</title>
        <authorList>
            <consortium name="The Broad Institute Genomics Platform"/>
            <consortium name="The Broad Institute Genome Sequencing Center for Infectious Disease"/>
            <person name="Wu L."/>
            <person name="Ma J."/>
        </authorList>
    </citation>
    <scope>NUCLEOTIDE SEQUENCE [LARGE SCALE GENOMIC DNA]</scope>
    <source>
        <strain evidence="5">IBRC-M 10703</strain>
    </source>
</reference>
<keyword evidence="3" id="KW-0812">Transmembrane</keyword>
<keyword evidence="2" id="KW-0178">Competence</keyword>
<proteinExistence type="predicted"/>
<evidence type="ECO:0000256" key="2">
    <source>
        <dbReference type="ARBA" id="ARBA00023287"/>
    </source>
</evidence>
<organism evidence="4 5">
    <name type="scientific">Oceanobacillus longus</name>
    <dbReference type="NCBI Taxonomy" id="930120"/>
    <lineage>
        <taxon>Bacteria</taxon>
        <taxon>Bacillati</taxon>
        <taxon>Bacillota</taxon>
        <taxon>Bacilli</taxon>
        <taxon>Bacillales</taxon>
        <taxon>Bacillaceae</taxon>
        <taxon>Oceanobacillus</taxon>
    </lineage>
</organism>
<gene>
    <name evidence="4" type="ORF">ACFOUV_03110</name>
</gene>
<accession>A0ABV8GXN6</accession>
<dbReference type="InterPro" id="IPR012902">
    <property type="entry name" value="N_methyl_site"/>
</dbReference>
<keyword evidence="5" id="KW-1185">Reference proteome</keyword>
<dbReference type="EMBL" id="JBHSAO010000001">
    <property type="protein sequence ID" value="MFC4022801.1"/>
    <property type="molecule type" value="Genomic_DNA"/>
</dbReference>
<comment type="subcellular location">
    <subcellularLocation>
        <location evidence="1">Cell surface</location>
    </subcellularLocation>
</comment>
<dbReference type="Proteomes" id="UP001595772">
    <property type="component" value="Unassembled WGS sequence"/>
</dbReference>
<keyword evidence="3" id="KW-1133">Transmembrane helix</keyword>
<protein>
    <submittedName>
        <fullName evidence="4">Tfp pilus assembly protein FimT/FimU</fullName>
    </submittedName>
</protein>
<evidence type="ECO:0000256" key="1">
    <source>
        <dbReference type="ARBA" id="ARBA00004241"/>
    </source>
</evidence>
<name>A0ABV8GXN6_9BACI</name>
<dbReference type="RefSeq" id="WP_379495297.1">
    <property type="nucleotide sequence ID" value="NZ_JBHSAO010000001.1"/>
</dbReference>
<evidence type="ECO:0000256" key="3">
    <source>
        <dbReference type="SAM" id="Phobius"/>
    </source>
</evidence>